<dbReference type="EMBL" id="SRHE01000223">
    <property type="protein sequence ID" value="TWW09612.1"/>
    <property type="molecule type" value="Genomic_DNA"/>
</dbReference>
<dbReference type="GO" id="GO:0016787">
    <property type="term" value="F:hydrolase activity"/>
    <property type="evidence" value="ECO:0007669"/>
    <property type="project" value="InterPro"/>
</dbReference>
<dbReference type="InterPro" id="IPR004843">
    <property type="entry name" value="Calcineurin-like_PHP"/>
</dbReference>
<feature type="domain" description="Calcineurin-like phosphoesterase" evidence="1">
    <location>
        <begin position="19"/>
        <end position="119"/>
    </location>
</feature>
<evidence type="ECO:0000313" key="2">
    <source>
        <dbReference type="EMBL" id="TWW09612.1"/>
    </source>
</evidence>
<dbReference type="InterPro" id="IPR029052">
    <property type="entry name" value="Metallo-depent_PP-like"/>
</dbReference>
<comment type="caution">
    <text evidence="2">The sequence shown here is derived from an EMBL/GenBank/DDBJ whole genome shotgun (WGS) entry which is preliminary data.</text>
</comment>
<evidence type="ECO:0000313" key="3">
    <source>
        <dbReference type="Proteomes" id="UP000321083"/>
    </source>
</evidence>
<dbReference type="CDD" id="cd00838">
    <property type="entry name" value="MPP_superfamily"/>
    <property type="match status" value="1"/>
</dbReference>
<name>A0A5C6M6I7_9PLAN</name>
<dbReference type="SUPFAM" id="SSF56300">
    <property type="entry name" value="Metallo-dependent phosphatases"/>
    <property type="match status" value="1"/>
</dbReference>
<accession>A0A5C6M6I7</accession>
<gene>
    <name evidence="2" type="ORF">E3A20_12510</name>
</gene>
<evidence type="ECO:0000259" key="1">
    <source>
        <dbReference type="Pfam" id="PF00149"/>
    </source>
</evidence>
<sequence length="258" mass="29251">KLEQVIGNARRGSDMDKGRVVVFSDAHFWPDDYTTAYKALLEVIKEFKPKVVIANGDVFDGSQNSRHPRIGWTHSPSVKEELEACQEFMAGIERVSKGAELVWTMGNHDARFETFLAAQVPQYEGVSGFTLKDHFPFWKPCWSYWINEDTCIKHRWKGGWSAGRSNSLNAGVNIVTGHTHQLTIHPLTDYNGTRYGIQTGTLADPNAEQFVHYTEDGAKDWRSGFALLSFERGRLILPELIQVCGEDEYEFRGAIHKV</sequence>
<dbReference type="Proteomes" id="UP000321083">
    <property type="component" value="Unassembled WGS sequence"/>
</dbReference>
<dbReference type="AlphaFoldDB" id="A0A5C6M6I7"/>
<reference evidence="2 3" key="1">
    <citation type="submission" date="2019-08" db="EMBL/GenBank/DDBJ databases">
        <title>100 year-old enigma solved: identification of Planctomyces bekefii, the type genus and species of the phylum Planctomycetes.</title>
        <authorList>
            <person name="Svetlana D.N."/>
            <person name="Overmann J."/>
        </authorList>
    </citation>
    <scope>NUCLEOTIDE SEQUENCE [LARGE SCALE GENOMIC DNA]</scope>
    <source>
        <strain evidence="2">Phe10_nw2017</strain>
    </source>
</reference>
<proteinExistence type="predicted"/>
<keyword evidence="3" id="KW-1185">Reference proteome</keyword>
<feature type="non-terminal residue" evidence="2">
    <location>
        <position position="1"/>
    </location>
</feature>
<reference evidence="2 3" key="2">
    <citation type="submission" date="2019-08" db="EMBL/GenBank/DDBJ databases">
        <authorList>
            <person name="Henke P."/>
        </authorList>
    </citation>
    <scope>NUCLEOTIDE SEQUENCE [LARGE SCALE GENOMIC DNA]</scope>
    <source>
        <strain evidence="2">Phe10_nw2017</strain>
    </source>
</reference>
<organism evidence="2 3">
    <name type="scientific">Planctomyces bekefii</name>
    <dbReference type="NCBI Taxonomy" id="1653850"/>
    <lineage>
        <taxon>Bacteria</taxon>
        <taxon>Pseudomonadati</taxon>
        <taxon>Planctomycetota</taxon>
        <taxon>Planctomycetia</taxon>
        <taxon>Planctomycetales</taxon>
        <taxon>Planctomycetaceae</taxon>
        <taxon>Planctomyces</taxon>
    </lineage>
</organism>
<dbReference type="Gene3D" id="3.60.21.10">
    <property type="match status" value="1"/>
</dbReference>
<protein>
    <recommendedName>
        <fullName evidence="1">Calcineurin-like phosphoesterase domain-containing protein</fullName>
    </recommendedName>
</protein>
<dbReference type="Pfam" id="PF00149">
    <property type="entry name" value="Metallophos"/>
    <property type="match status" value="1"/>
</dbReference>